<evidence type="ECO:0000313" key="1">
    <source>
        <dbReference type="EMBL" id="AFD00806.1"/>
    </source>
</evidence>
<dbReference type="Proteomes" id="UP000005233">
    <property type="component" value="Chromosome"/>
</dbReference>
<sequence length="115" mass="12932">MTAFREGGSSRIFYVEHVCLKATGSTPGREHLAGERIVNPNYMVRMFFTGEPSAATGMHRARPEDFEYITDMMPFPDKHSSGYTNCPLCGSMGRIKVDDDDMVPIYEEMTVPITE</sequence>
<gene>
    <name evidence="1" type="ordered locus">Mtc_2067</name>
</gene>
<protein>
    <submittedName>
        <fullName evidence="1">Uncharacterized protein</fullName>
    </submittedName>
</protein>
<accession>H8I7E0</accession>
<evidence type="ECO:0000313" key="2">
    <source>
        <dbReference type="Proteomes" id="UP000005233"/>
    </source>
</evidence>
<dbReference type="RefSeq" id="WP_014406637.1">
    <property type="nucleotide sequence ID" value="NC_017034.1"/>
</dbReference>
<dbReference type="AlphaFoldDB" id="H8I7E0"/>
<reference evidence="1 2" key="1">
    <citation type="journal article" date="2012" name="J. Bacteriol.">
        <title>Complete genome sequence of a thermophilic methanogen, Methanocella conradii HZ254, isolated from Chinese rice field soil.</title>
        <authorList>
            <person name="Lu Z."/>
            <person name="Lu Y."/>
        </authorList>
    </citation>
    <scope>NUCLEOTIDE SEQUENCE [LARGE SCALE GENOMIC DNA]</scope>
    <source>
        <strain evidence="2">DSM 24694 / JCM 17849 / CGMCC 1.5162 / HZ254</strain>
    </source>
</reference>
<organism evidence="1 2">
    <name type="scientific">Methanocella conradii (strain DSM 24694 / JCM 17849 / CGMCC 1.5162 / HZ254)</name>
    <dbReference type="NCBI Taxonomy" id="1041930"/>
    <lineage>
        <taxon>Archaea</taxon>
        <taxon>Methanobacteriati</taxon>
        <taxon>Methanobacteriota</taxon>
        <taxon>Stenosarchaea group</taxon>
        <taxon>Methanomicrobia</taxon>
        <taxon>Methanocellales</taxon>
        <taxon>Methanocellaceae</taxon>
        <taxon>Methanocella</taxon>
    </lineage>
</organism>
<proteinExistence type="predicted"/>
<dbReference type="OrthoDB" id="146250at2157"/>
<keyword evidence="2" id="KW-1185">Reference proteome</keyword>
<dbReference type="KEGG" id="mez:Mtc_2067"/>
<dbReference type="eggNOG" id="arCOG11669">
    <property type="taxonomic scope" value="Archaea"/>
</dbReference>
<dbReference type="GeneID" id="11972222"/>
<dbReference type="HOGENOM" id="CLU_2103495_0_0_2"/>
<dbReference type="EMBL" id="CP003243">
    <property type="protein sequence ID" value="AFD00806.1"/>
    <property type="molecule type" value="Genomic_DNA"/>
</dbReference>
<name>H8I7E0_METCZ</name>
<dbReference type="STRING" id="1041930.Mtc_2067"/>